<comment type="similarity">
    <text evidence="1">Belongs to the adaptor complexes large subunit family.</text>
</comment>
<name>A0A6G3ME36_HENSL</name>
<proteinExistence type="inferred from homology"/>
<dbReference type="InterPro" id="IPR002553">
    <property type="entry name" value="Clathrin/coatomer_adapt-like_N"/>
</dbReference>
<dbReference type="InterPro" id="IPR026739">
    <property type="entry name" value="AP_beta"/>
</dbReference>
<feature type="domain" description="Clathrin/coatomer adaptor adaptin-like N-terminal" evidence="6">
    <location>
        <begin position="2"/>
        <end position="116"/>
    </location>
</feature>
<protein>
    <submittedName>
        <fullName evidence="7">AP-1 complex subunit beta-1 (Trinotate prediction)</fullName>
    </submittedName>
</protein>
<evidence type="ECO:0000256" key="5">
    <source>
        <dbReference type="ARBA" id="ARBA00029433"/>
    </source>
</evidence>
<evidence type="ECO:0000256" key="3">
    <source>
        <dbReference type="ARBA" id="ARBA00022927"/>
    </source>
</evidence>
<sequence length="413" mass="46582">MRRFPGKYESVIEKLSDNLYSLEEPNARAALIWIMGEFAERIDNVAEILQVFINTFFDESSTVQLQLLTAVVKLFLKRPQENQNLVQEVLSMVTQQIDNPDIRDRGFIYWRLLSTDPDAAKAVVLADKPLISPESDNLDEALLQELLLNLSSLSSVYHKLPQTLIDGSIKLKNQLQKKLNNNITAKASLLQDKQENTILLDPVFKAPNQQPNDHRDLLDLDFSAPPQPSVQIQTNQNVDLLSDIFTKVQLHPHVQSSAPDKEENKVDLFNVVQSQFSRDVYTPPSVLWLSSQMAKGLEVFGQFLYTPSLSASLTLSNQSLSPFSNFSLQLNKNFFGLSIKDASTFPQCLLPKQIANISITFDFSGVGTLNSTLDSIQVALKNNVDVFYFTVKFPLHFSFKDPLTCCISYDIVF</sequence>
<dbReference type="GO" id="GO:0030117">
    <property type="term" value="C:membrane coat"/>
    <property type="evidence" value="ECO:0007669"/>
    <property type="project" value="InterPro"/>
</dbReference>
<evidence type="ECO:0000256" key="1">
    <source>
        <dbReference type="ARBA" id="ARBA00006613"/>
    </source>
</evidence>
<keyword evidence="4" id="KW-0472">Membrane</keyword>
<dbReference type="InterPro" id="IPR016024">
    <property type="entry name" value="ARM-type_fold"/>
</dbReference>
<dbReference type="SUPFAM" id="SSF49348">
    <property type="entry name" value="Clathrin adaptor appendage domain"/>
    <property type="match status" value="1"/>
</dbReference>
<organism evidence="7">
    <name type="scientific">Henneguya salminicola</name>
    <name type="common">Myxosporean</name>
    <dbReference type="NCBI Taxonomy" id="69463"/>
    <lineage>
        <taxon>Eukaryota</taxon>
        <taxon>Metazoa</taxon>
        <taxon>Cnidaria</taxon>
        <taxon>Myxozoa</taxon>
        <taxon>Myxosporea</taxon>
        <taxon>Bivalvulida</taxon>
        <taxon>Platysporina</taxon>
        <taxon>Myxobolidae</taxon>
        <taxon>Henneguya</taxon>
    </lineage>
</organism>
<dbReference type="EMBL" id="GHBP01000344">
    <property type="protein sequence ID" value="NDJ92259.1"/>
    <property type="molecule type" value="Transcribed_RNA"/>
</dbReference>
<dbReference type="InterPro" id="IPR013041">
    <property type="entry name" value="Clathrin_app_Ig-like_sf"/>
</dbReference>
<dbReference type="InterPro" id="IPR013037">
    <property type="entry name" value="Clathrin_b-adaptin_app_Ig-like"/>
</dbReference>
<dbReference type="SUPFAM" id="SSF48371">
    <property type="entry name" value="ARM repeat"/>
    <property type="match status" value="1"/>
</dbReference>
<keyword evidence="2" id="KW-0813">Transport</keyword>
<evidence type="ECO:0000256" key="2">
    <source>
        <dbReference type="ARBA" id="ARBA00022448"/>
    </source>
</evidence>
<dbReference type="InterPro" id="IPR011989">
    <property type="entry name" value="ARM-like"/>
</dbReference>
<accession>A0A6G3ME36</accession>
<dbReference type="AlphaFoldDB" id="A0A6G3ME36"/>
<keyword evidence="3" id="KW-0653">Protein transport</keyword>
<dbReference type="Gene3D" id="1.25.10.10">
    <property type="entry name" value="Leucine-rich Repeat Variant"/>
    <property type="match status" value="1"/>
</dbReference>
<reference evidence="7" key="1">
    <citation type="submission" date="2018-11" db="EMBL/GenBank/DDBJ databases">
        <title>Henneguya salminicola genome and transcriptome.</title>
        <authorList>
            <person name="Yahalomi D."/>
            <person name="Atkinson S.D."/>
            <person name="Neuhof M."/>
            <person name="Chang E.S."/>
            <person name="Philippe H."/>
            <person name="Cartwright P."/>
            <person name="Bartholomew J.L."/>
            <person name="Huchon D."/>
        </authorList>
    </citation>
    <scope>NUCLEOTIDE SEQUENCE</scope>
    <source>
        <strain evidence="7">Hz1</strain>
        <tissue evidence="7">Whole</tissue>
    </source>
</reference>
<dbReference type="Gene3D" id="2.60.40.1150">
    <property type="match status" value="1"/>
</dbReference>
<dbReference type="GO" id="GO:0016192">
    <property type="term" value="P:vesicle-mediated transport"/>
    <property type="evidence" value="ECO:0007669"/>
    <property type="project" value="InterPro"/>
</dbReference>
<comment type="subcellular location">
    <subcellularLocation>
        <location evidence="5">Endomembrane system</location>
        <topology evidence="5">Peripheral membrane protein</topology>
        <orientation evidence="5">Cytoplasmic side</orientation>
    </subcellularLocation>
</comment>
<evidence type="ECO:0000259" key="6">
    <source>
        <dbReference type="Pfam" id="PF01602"/>
    </source>
</evidence>
<dbReference type="Pfam" id="PF01602">
    <property type="entry name" value="Adaptin_N"/>
    <property type="match status" value="1"/>
</dbReference>
<dbReference type="GO" id="GO:0012505">
    <property type="term" value="C:endomembrane system"/>
    <property type="evidence" value="ECO:0007669"/>
    <property type="project" value="UniProtKB-SubCell"/>
</dbReference>
<dbReference type="GO" id="GO:0006886">
    <property type="term" value="P:intracellular protein transport"/>
    <property type="evidence" value="ECO:0007669"/>
    <property type="project" value="InterPro"/>
</dbReference>
<evidence type="ECO:0000313" key="7">
    <source>
        <dbReference type="EMBL" id="NDJ92259.1"/>
    </source>
</evidence>
<evidence type="ECO:0000256" key="4">
    <source>
        <dbReference type="ARBA" id="ARBA00023136"/>
    </source>
</evidence>
<dbReference type="PANTHER" id="PTHR11134">
    <property type="entry name" value="ADAPTOR COMPLEX SUBUNIT BETA FAMILY MEMBER"/>
    <property type="match status" value="1"/>
</dbReference>